<feature type="domain" description="PilZ" evidence="1">
    <location>
        <begin position="38"/>
        <end position="102"/>
    </location>
</feature>
<keyword evidence="3" id="KW-1185">Reference proteome</keyword>
<dbReference type="InterPro" id="IPR009875">
    <property type="entry name" value="PilZ_domain"/>
</dbReference>
<evidence type="ECO:0000259" key="1">
    <source>
        <dbReference type="Pfam" id="PF07238"/>
    </source>
</evidence>
<organism evidence="2 3">
    <name type="scientific">Paenibacillus glycanilyticus</name>
    <dbReference type="NCBI Taxonomy" id="126569"/>
    <lineage>
        <taxon>Bacteria</taxon>
        <taxon>Bacillati</taxon>
        <taxon>Bacillota</taxon>
        <taxon>Bacilli</taxon>
        <taxon>Bacillales</taxon>
        <taxon>Paenibacillaceae</taxon>
        <taxon>Paenibacillus</taxon>
    </lineage>
</organism>
<dbReference type="RefSeq" id="WP_284236701.1">
    <property type="nucleotide sequence ID" value="NZ_BSSQ01000001.1"/>
</dbReference>
<dbReference type="Proteomes" id="UP001157114">
    <property type="component" value="Unassembled WGS sequence"/>
</dbReference>
<accession>A0ABQ6G500</accession>
<name>A0ABQ6G500_9BACL</name>
<sequence>MVADPFIPRSNIRIHLHEGITARAGLLDEQGLLLTASTCPVLILNISRHGLSFLSGLCFPVRKNYLLDFQMNISGVVLNLRGHVVWRNNRDNQFEYGVVFHPPYRFRAVLVRMLNQELLRQSPQQHKIHALYRALNHSALQ</sequence>
<reference evidence="2 3" key="1">
    <citation type="submission" date="2023-03" db="EMBL/GenBank/DDBJ databases">
        <title>Draft genome sequence of the bacteria which degrade cell wall of Tricholomamatutake.</title>
        <authorList>
            <person name="Konishi Y."/>
            <person name="Fukuta Y."/>
            <person name="Shirasaka N."/>
        </authorList>
    </citation>
    <scope>NUCLEOTIDE SEQUENCE [LARGE SCALE GENOMIC DNA]</scope>
    <source>
        <strain evidence="3">mu1</strain>
    </source>
</reference>
<protein>
    <recommendedName>
        <fullName evidence="1">PilZ domain-containing protein</fullName>
    </recommendedName>
</protein>
<dbReference type="EMBL" id="BSSQ01000001">
    <property type="protein sequence ID" value="GLX66024.1"/>
    <property type="molecule type" value="Genomic_DNA"/>
</dbReference>
<evidence type="ECO:0000313" key="2">
    <source>
        <dbReference type="EMBL" id="GLX66024.1"/>
    </source>
</evidence>
<gene>
    <name evidence="2" type="ORF">MU1_03680</name>
</gene>
<comment type="caution">
    <text evidence="2">The sequence shown here is derived from an EMBL/GenBank/DDBJ whole genome shotgun (WGS) entry which is preliminary data.</text>
</comment>
<dbReference type="Pfam" id="PF07238">
    <property type="entry name" value="PilZ"/>
    <property type="match status" value="1"/>
</dbReference>
<evidence type="ECO:0000313" key="3">
    <source>
        <dbReference type="Proteomes" id="UP001157114"/>
    </source>
</evidence>
<proteinExistence type="predicted"/>